<organism evidence="12 13">
    <name type="scientific">Arthrobacter globiformis</name>
    <dbReference type="NCBI Taxonomy" id="1665"/>
    <lineage>
        <taxon>Bacteria</taxon>
        <taxon>Bacillati</taxon>
        <taxon>Actinomycetota</taxon>
        <taxon>Actinomycetes</taxon>
        <taxon>Micrococcales</taxon>
        <taxon>Micrococcaceae</taxon>
        <taxon>Arthrobacter</taxon>
    </lineage>
</organism>
<evidence type="ECO:0000256" key="6">
    <source>
        <dbReference type="PROSITE-ProRule" id="PRU00169"/>
    </source>
</evidence>
<evidence type="ECO:0000256" key="7">
    <source>
        <dbReference type="PROSITE-ProRule" id="PRU01091"/>
    </source>
</evidence>
<dbReference type="InterPro" id="IPR016032">
    <property type="entry name" value="Sig_transdc_resp-reg_C-effctor"/>
</dbReference>
<name>A0A328HBD2_ARTGO</name>
<dbReference type="InterPro" id="IPR000792">
    <property type="entry name" value="Tscrpt_reg_LuxR_C"/>
</dbReference>
<dbReference type="InterPro" id="IPR011990">
    <property type="entry name" value="TPR-like_helical_dom_sf"/>
</dbReference>
<dbReference type="CDD" id="cd06170">
    <property type="entry name" value="LuxR_C_like"/>
    <property type="match status" value="1"/>
</dbReference>
<dbReference type="GO" id="GO:0003677">
    <property type="term" value="F:DNA binding"/>
    <property type="evidence" value="ECO:0007669"/>
    <property type="project" value="UniProtKB-UniRule"/>
</dbReference>
<feature type="domain" description="OmpR/PhoB-type" evidence="11">
    <location>
        <begin position="23"/>
        <end position="131"/>
    </location>
</feature>
<dbReference type="GO" id="GO:0016301">
    <property type="term" value="F:kinase activity"/>
    <property type="evidence" value="ECO:0007669"/>
    <property type="project" value="UniProtKB-KW"/>
</dbReference>
<dbReference type="InterPro" id="IPR036388">
    <property type="entry name" value="WH-like_DNA-bd_sf"/>
</dbReference>
<dbReference type="InterPro" id="IPR051677">
    <property type="entry name" value="AfsR-DnrI-RedD_regulator"/>
</dbReference>
<evidence type="ECO:0000256" key="2">
    <source>
        <dbReference type="ARBA" id="ARBA00022553"/>
    </source>
</evidence>
<keyword evidence="12" id="KW-0808">Transferase</keyword>
<evidence type="ECO:0000259" key="10">
    <source>
        <dbReference type="PROSITE" id="PS50110"/>
    </source>
</evidence>
<evidence type="ECO:0000313" key="13">
    <source>
        <dbReference type="Proteomes" id="UP000249166"/>
    </source>
</evidence>
<evidence type="ECO:0000259" key="9">
    <source>
        <dbReference type="PROSITE" id="PS50043"/>
    </source>
</evidence>
<dbReference type="Gene3D" id="1.10.10.10">
    <property type="entry name" value="Winged helix-like DNA-binding domain superfamily/Winged helix DNA-binding domain"/>
    <property type="match status" value="1"/>
</dbReference>
<dbReference type="Pfam" id="PF00196">
    <property type="entry name" value="GerE"/>
    <property type="match status" value="1"/>
</dbReference>
<comment type="caution">
    <text evidence="12">The sequence shown here is derived from an EMBL/GenBank/DDBJ whole genome shotgun (WGS) entry which is preliminary data.</text>
</comment>
<proteinExistence type="inferred from homology"/>
<dbReference type="PRINTS" id="PR00038">
    <property type="entry name" value="HTHLUXR"/>
</dbReference>
<feature type="domain" description="HTH luxR-type" evidence="9">
    <location>
        <begin position="451"/>
        <end position="516"/>
    </location>
</feature>
<dbReference type="SMART" id="SM00862">
    <property type="entry name" value="Trans_reg_C"/>
    <property type="match status" value="1"/>
</dbReference>
<dbReference type="PROSITE" id="PS50043">
    <property type="entry name" value="HTH_LUXR_2"/>
    <property type="match status" value="1"/>
</dbReference>
<evidence type="ECO:0000256" key="3">
    <source>
        <dbReference type="ARBA" id="ARBA00023015"/>
    </source>
</evidence>
<feature type="domain" description="Response regulatory" evidence="10">
    <location>
        <begin position="307"/>
        <end position="423"/>
    </location>
</feature>
<dbReference type="InterPro" id="IPR001867">
    <property type="entry name" value="OmpR/PhoB-type_DNA-bd"/>
</dbReference>
<dbReference type="AlphaFoldDB" id="A0A328HBD2"/>
<protein>
    <submittedName>
        <fullName evidence="12">Histidine kinase</fullName>
    </submittedName>
</protein>
<gene>
    <name evidence="12" type="ORF">DBZ45_17130</name>
</gene>
<dbReference type="PROSITE" id="PS50110">
    <property type="entry name" value="RESPONSE_REGULATORY"/>
    <property type="match status" value="1"/>
</dbReference>
<dbReference type="GO" id="GO:0006355">
    <property type="term" value="P:regulation of DNA-templated transcription"/>
    <property type="evidence" value="ECO:0007669"/>
    <property type="project" value="InterPro"/>
</dbReference>
<sequence length="524" mass="56123">MVQTVAEDTRWSRRVNDDEYLPNSMEDAGGTTTKLSINILGPLRVRRGGVEIGSHELGGPKPRQVLEILLLKLGTPVSKNHLIEVLWNGQPPSEALSTLESYVSVLRRHLQPGSGKGGALRTVTGGYMIDRAMVDLDLDRFDELLKQAGHASPEESFRLLEKALGIASVPLLGDELLAGWAEEERSLHSARVASIKARAAEAAVAVGHPERAVALASELLVDDPINERAWTALILGLEESGQYMEALRAYGRCRRVMDQEIGCLPGRPLREAHARLLQATAASEDDMDLTDSGAQPPATSQVTREISILTIDDHSTFTELLTAALDREPDLRSVASATTAKSGVEQSIALKPDVVIMDFHLPDGDGLTAAARILADAPDTRIVMLTGDPTPEALRTAASMGICAFLPKGGSLSTLLDTLRYARAGNMVVHPSLVAQLGMSTPAPAPVVREVEPGGPVLTPRELDVLRLMAGGHGSKEVASKLDISLNTCRGYVKAIFAKLGTHSQLESVMEASRRGMLEQPSNG</sequence>
<dbReference type="CDD" id="cd17535">
    <property type="entry name" value="REC_NarL-like"/>
    <property type="match status" value="1"/>
</dbReference>
<evidence type="ECO:0000256" key="5">
    <source>
        <dbReference type="ARBA" id="ARBA00023163"/>
    </source>
</evidence>
<evidence type="ECO:0000313" key="12">
    <source>
        <dbReference type="EMBL" id="RAM35887.1"/>
    </source>
</evidence>
<dbReference type="Pfam" id="PF00486">
    <property type="entry name" value="Trans_reg_C"/>
    <property type="match status" value="1"/>
</dbReference>
<dbReference type="InterPro" id="IPR005158">
    <property type="entry name" value="BTAD"/>
</dbReference>
<dbReference type="Pfam" id="PF00072">
    <property type="entry name" value="Response_reg"/>
    <property type="match status" value="1"/>
</dbReference>
<reference evidence="12 13" key="1">
    <citation type="submission" date="2018-04" db="EMBL/GenBank/DDBJ databases">
        <title>Bacteria isolated from cave deposits of Manipur.</title>
        <authorList>
            <person name="Sahoo D."/>
            <person name="Sarangthem I."/>
            <person name="Nandeibam J."/>
        </authorList>
    </citation>
    <scope>NUCLEOTIDE SEQUENCE [LARGE SCALE GENOMIC DNA]</scope>
    <source>
        <strain evidence="13">mrc11</strain>
    </source>
</reference>
<comment type="similarity">
    <text evidence="1">Belongs to the AfsR/DnrI/RedD regulatory family.</text>
</comment>
<dbReference type="OrthoDB" id="134712at2"/>
<dbReference type="PANTHER" id="PTHR35807:SF1">
    <property type="entry name" value="TRANSCRIPTIONAL REGULATOR REDD"/>
    <property type="match status" value="1"/>
</dbReference>
<dbReference type="SUPFAM" id="SSF48452">
    <property type="entry name" value="TPR-like"/>
    <property type="match status" value="1"/>
</dbReference>
<evidence type="ECO:0000256" key="1">
    <source>
        <dbReference type="ARBA" id="ARBA00005820"/>
    </source>
</evidence>
<feature type="region of interest" description="Disordered" evidence="8">
    <location>
        <begin position="282"/>
        <end position="301"/>
    </location>
</feature>
<keyword evidence="12" id="KW-0418">Kinase</keyword>
<dbReference type="SMART" id="SM01043">
    <property type="entry name" value="BTAD"/>
    <property type="match status" value="1"/>
</dbReference>
<dbReference type="Proteomes" id="UP000249166">
    <property type="component" value="Unassembled WGS sequence"/>
</dbReference>
<keyword evidence="4 7" id="KW-0238">DNA-binding</keyword>
<evidence type="ECO:0000256" key="4">
    <source>
        <dbReference type="ARBA" id="ARBA00023125"/>
    </source>
</evidence>
<keyword evidence="2 6" id="KW-0597">Phosphoprotein</keyword>
<dbReference type="EMBL" id="QLNP01000098">
    <property type="protein sequence ID" value="RAM35887.1"/>
    <property type="molecule type" value="Genomic_DNA"/>
</dbReference>
<feature type="modified residue" description="4-aspartylphosphate" evidence="6">
    <location>
        <position position="358"/>
    </location>
</feature>
<dbReference type="SUPFAM" id="SSF52172">
    <property type="entry name" value="CheY-like"/>
    <property type="match status" value="1"/>
</dbReference>
<dbReference type="PROSITE" id="PS51755">
    <property type="entry name" value="OMPR_PHOB"/>
    <property type="match status" value="1"/>
</dbReference>
<dbReference type="Pfam" id="PF03704">
    <property type="entry name" value="BTAD"/>
    <property type="match status" value="1"/>
</dbReference>
<keyword evidence="3" id="KW-0805">Transcription regulation</keyword>
<evidence type="ECO:0000259" key="11">
    <source>
        <dbReference type="PROSITE" id="PS51755"/>
    </source>
</evidence>
<dbReference type="SMART" id="SM00421">
    <property type="entry name" value="HTH_LUXR"/>
    <property type="match status" value="1"/>
</dbReference>
<keyword evidence="5" id="KW-0804">Transcription</keyword>
<dbReference type="InterPro" id="IPR058245">
    <property type="entry name" value="NreC/VraR/RcsB-like_REC"/>
</dbReference>
<dbReference type="Gene3D" id="3.40.50.2300">
    <property type="match status" value="1"/>
</dbReference>
<dbReference type="SUPFAM" id="SSF46894">
    <property type="entry name" value="C-terminal effector domain of the bipartite response regulators"/>
    <property type="match status" value="2"/>
</dbReference>
<dbReference type="PANTHER" id="PTHR35807">
    <property type="entry name" value="TRANSCRIPTIONAL REGULATOR REDD-RELATED"/>
    <property type="match status" value="1"/>
</dbReference>
<dbReference type="InterPro" id="IPR001789">
    <property type="entry name" value="Sig_transdc_resp-reg_receiver"/>
</dbReference>
<dbReference type="GO" id="GO:0000160">
    <property type="term" value="P:phosphorelay signal transduction system"/>
    <property type="evidence" value="ECO:0007669"/>
    <property type="project" value="InterPro"/>
</dbReference>
<feature type="DNA-binding region" description="OmpR/PhoB-type" evidence="7">
    <location>
        <begin position="23"/>
        <end position="131"/>
    </location>
</feature>
<evidence type="ECO:0000256" key="8">
    <source>
        <dbReference type="SAM" id="MobiDB-lite"/>
    </source>
</evidence>
<accession>A0A328HBD2</accession>
<dbReference type="SMART" id="SM00448">
    <property type="entry name" value="REC"/>
    <property type="match status" value="1"/>
</dbReference>
<dbReference type="Gene3D" id="1.25.40.10">
    <property type="entry name" value="Tetratricopeptide repeat domain"/>
    <property type="match status" value="1"/>
</dbReference>
<dbReference type="InterPro" id="IPR011006">
    <property type="entry name" value="CheY-like_superfamily"/>
</dbReference>